<dbReference type="PROSITE" id="PS50110">
    <property type="entry name" value="RESPONSE_REGULATORY"/>
    <property type="match status" value="1"/>
</dbReference>
<proteinExistence type="predicted"/>
<dbReference type="Pfam" id="PF00072">
    <property type="entry name" value="Response_reg"/>
    <property type="match status" value="1"/>
</dbReference>
<accession>A0A0F9MYN3</accession>
<dbReference type="Gene3D" id="3.40.50.2300">
    <property type="match status" value="1"/>
</dbReference>
<dbReference type="SMART" id="SM00448">
    <property type="entry name" value="REC"/>
    <property type="match status" value="1"/>
</dbReference>
<dbReference type="PANTHER" id="PTHR43228">
    <property type="entry name" value="TWO-COMPONENT RESPONSE REGULATOR"/>
    <property type="match status" value="1"/>
</dbReference>
<dbReference type="EMBL" id="LAZR01004904">
    <property type="protein sequence ID" value="KKN04572.1"/>
    <property type="molecule type" value="Genomic_DNA"/>
</dbReference>
<evidence type="ECO:0000313" key="2">
    <source>
        <dbReference type="EMBL" id="KKN04572.1"/>
    </source>
</evidence>
<dbReference type="InterPro" id="IPR001789">
    <property type="entry name" value="Sig_transdc_resp-reg_receiver"/>
</dbReference>
<dbReference type="PANTHER" id="PTHR43228:SF1">
    <property type="entry name" value="TWO-COMPONENT RESPONSE REGULATOR ARR22"/>
    <property type="match status" value="1"/>
</dbReference>
<feature type="domain" description="Response regulatory" evidence="1">
    <location>
        <begin position="1"/>
        <end position="96"/>
    </location>
</feature>
<gene>
    <name evidence="2" type="ORF">LCGC14_1096090</name>
</gene>
<comment type="caution">
    <text evidence="2">The sequence shown here is derived from an EMBL/GenBank/DDBJ whole genome shotgun (WGS) entry which is preliminary data.</text>
</comment>
<protein>
    <recommendedName>
        <fullName evidence="1">Response regulatory domain-containing protein</fullName>
    </recommendedName>
</protein>
<dbReference type="SUPFAM" id="SSF52172">
    <property type="entry name" value="CheY-like"/>
    <property type="match status" value="1"/>
</dbReference>
<reference evidence="2" key="1">
    <citation type="journal article" date="2015" name="Nature">
        <title>Complex archaea that bridge the gap between prokaryotes and eukaryotes.</title>
        <authorList>
            <person name="Spang A."/>
            <person name="Saw J.H."/>
            <person name="Jorgensen S.L."/>
            <person name="Zaremba-Niedzwiedzka K."/>
            <person name="Martijn J."/>
            <person name="Lind A.E."/>
            <person name="van Eijk R."/>
            <person name="Schleper C."/>
            <person name="Guy L."/>
            <person name="Ettema T.J."/>
        </authorList>
    </citation>
    <scope>NUCLEOTIDE SEQUENCE</scope>
</reference>
<dbReference type="GO" id="GO:0000160">
    <property type="term" value="P:phosphorelay signal transduction system"/>
    <property type="evidence" value="ECO:0007669"/>
    <property type="project" value="InterPro"/>
</dbReference>
<sequence length="104" mass="11689">MSGFEVVAIANNGEEAIKKFQKLEEKPDIIILDYRMPIKNGIDALKEILKMDKNSKIIFASADRTIKEEVIQYGALGFLDKPFNHKKLISIVNKCLGSAKLIHS</sequence>
<name>A0A0F9MYN3_9ZZZZ</name>
<organism evidence="2">
    <name type="scientific">marine sediment metagenome</name>
    <dbReference type="NCBI Taxonomy" id="412755"/>
    <lineage>
        <taxon>unclassified sequences</taxon>
        <taxon>metagenomes</taxon>
        <taxon>ecological metagenomes</taxon>
    </lineage>
</organism>
<evidence type="ECO:0000259" key="1">
    <source>
        <dbReference type="PROSITE" id="PS50110"/>
    </source>
</evidence>
<dbReference type="AlphaFoldDB" id="A0A0F9MYN3"/>
<dbReference type="InterPro" id="IPR011006">
    <property type="entry name" value="CheY-like_superfamily"/>
</dbReference>
<dbReference type="InterPro" id="IPR052048">
    <property type="entry name" value="ST_Response_Regulator"/>
</dbReference>